<evidence type="ECO:0000313" key="2">
    <source>
        <dbReference type="EMBL" id="SIT35254.1"/>
    </source>
</evidence>
<accession>A0A1N7RJM2</accession>
<dbReference type="AlphaFoldDB" id="A0A1N7RJM2"/>
<dbReference type="STRING" id="1247936.BN2475_40077"/>
<protein>
    <submittedName>
        <fullName evidence="2">Uncharacterized protein</fullName>
    </submittedName>
</protein>
<organism evidence="2 3">
    <name type="scientific">Paraburkholderia ribeironis</name>
    <dbReference type="NCBI Taxonomy" id="1247936"/>
    <lineage>
        <taxon>Bacteria</taxon>
        <taxon>Pseudomonadati</taxon>
        <taxon>Pseudomonadota</taxon>
        <taxon>Betaproteobacteria</taxon>
        <taxon>Burkholderiales</taxon>
        <taxon>Burkholderiaceae</taxon>
        <taxon>Paraburkholderia</taxon>
    </lineage>
</organism>
<gene>
    <name evidence="2" type="ORF">BN2475_40077</name>
</gene>
<proteinExistence type="predicted"/>
<keyword evidence="3" id="KW-1185">Reference proteome</keyword>
<dbReference type="RefSeq" id="WP_159444509.1">
    <property type="nucleotide sequence ID" value="NZ_CYGX02000004.1"/>
</dbReference>
<dbReference type="EMBL" id="CYGX02000004">
    <property type="protein sequence ID" value="SIT35254.1"/>
    <property type="molecule type" value="Genomic_DNA"/>
</dbReference>
<name>A0A1N7RJM2_9BURK</name>
<evidence type="ECO:0000256" key="1">
    <source>
        <dbReference type="SAM" id="MobiDB-lite"/>
    </source>
</evidence>
<dbReference type="Proteomes" id="UP000187012">
    <property type="component" value="Unassembled WGS sequence"/>
</dbReference>
<reference evidence="2 3" key="1">
    <citation type="submission" date="2016-12" db="EMBL/GenBank/DDBJ databases">
        <authorList>
            <person name="Song W.-J."/>
            <person name="Kurnit D.M."/>
        </authorList>
    </citation>
    <scope>NUCLEOTIDE SEQUENCE [LARGE SCALE GENOMIC DNA]</scope>
    <source>
        <strain evidence="2 3">STM7296</strain>
    </source>
</reference>
<sequence length="54" mass="5428">MASQVGSVSRDGMCSNRSTKYANGGVAMDDSQALNSTGKGTEVGGMGLDSLRAT</sequence>
<dbReference type="OrthoDB" id="9114683at2"/>
<evidence type="ECO:0000313" key="3">
    <source>
        <dbReference type="Proteomes" id="UP000187012"/>
    </source>
</evidence>
<feature type="region of interest" description="Disordered" evidence="1">
    <location>
        <begin position="1"/>
        <end position="54"/>
    </location>
</feature>